<feature type="transmembrane region" description="Helical" evidence="1">
    <location>
        <begin position="6"/>
        <end position="24"/>
    </location>
</feature>
<sequence>MRPEEALAGLLIACWGWRIWSLIYSSYSIADVLTFKSSSVTPRVVVTGTLIIVSLFFHIVPPSEFPLFSLINKVLSIPSEMYTLYFAHRYVSPALNSRRFTALLYFLTILSVIVPAVPAVPARPAGPSGASDATMSCRAYEYERITVANSGFVTNLDVSLLCANNIWFEYRYYY</sequence>
<keyword evidence="1" id="KW-1133">Transmembrane helix</keyword>
<keyword evidence="1" id="KW-0812">Transmembrane</keyword>
<dbReference type="EMBL" id="KQ459594">
    <property type="protein sequence ID" value="KPI96058.1"/>
    <property type="molecule type" value="Genomic_DNA"/>
</dbReference>
<protein>
    <submittedName>
        <fullName evidence="2">Uncharacterized protein</fullName>
    </submittedName>
</protein>
<evidence type="ECO:0000313" key="3">
    <source>
        <dbReference type="Proteomes" id="UP000053268"/>
    </source>
</evidence>
<dbReference type="AlphaFoldDB" id="A0A194PSW8"/>
<feature type="transmembrane region" description="Helical" evidence="1">
    <location>
        <begin position="44"/>
        <end position="61"/>
    </location>
</feature>
<feature type="transmembrane region" description="Helical" evidence="1">
    <location>
        <begin position="100"/>
        <end position="120"/>
    </location>
</feature>
<reference evidence="2 3" key="1">
    <citation type="journal article" date="2015" name="Nat. Commun.">
        <title>Outbred genome sequencing and CRISPR/Cas9 gene editing in butterflies.</title>
        <authorList>
            <person name="Li X."/>
            <person name="Fan D."/>
            <person name="Zhang W."/>
            <person name="Liu G."/>
            <person name="Zhang L."/>
            <person name="Zhao L."/>
            <person name="Fang X."/>
            <person name="Chen L."/>
            <person name="Dong Y."/>
            <person name="Chen Y."/>
            <person name="Ding Y."/>
            <person name="Zhao R."/>
            <person name="Feng M."/>
            <person name="Zhu Y."/>
            <person name="Feng Y."/>
            <person name="Jiang X."/>
            <person name="Zhu D."/>
            <person name="Xiang H."/>
            <person name="Feng X."/>
            <person name="Li S."/>
            <person name="Wang J."/>
            <person name="Zhang G."/>
            <person name="Kronforst M.R."/>
            <person name="Wang W."/>
        </authorList>
    </citation>
    <scope>NUCLEOTIDE SEQUENCE [LARGE SCALE GENOMIC DNA]</scope>
    <source>
        <strain evidence="2">Ya'a_city_454_Px</strain>
        <tissue evidence="2">Whole body</tissue>
    </source>
</reference>
<keyword evidence="3" id="KW-1185">Reference proteome</keyword>
<name>A0A194PSW8_PAPXU</name>
<keyword evidence="1" id="KW-0472">Membrane</keyword>
<organism evidence="2 3">
    <name type="scientific">Papilio xuthus</name>
    <name type="common">Asian swallowtail butterfly</name>
    <dbReference type="NCBI Taxonomy" id="66420"/>
    <lineage>
        <taxon>Eukaryota</taxon>
        <taxon>Metazoa</taxon>
        <taxon>Ecdysozoa</taxon>
        <taxon>Arthropoda</taxon>
        <taxon>Hexapoda</taxon>
        <taxon>Insecta</taxon>
        <taxon>Pterygota</taxon>
        <taxon>Neoptera</taxon>
        <taxon>Endopterygota</taxon>
        <taxon>Lepidoptera</taxon>
        <taxon>Glossata</taxon>
        <taxon>Ditrysia</taxon>
        <taxon>Papilionoidea</taxon>
        <taxon>Papilionidae</taxon>
        <taxon>Papilioninae</taxon>
        <taxon>Papilio</taxon>
    </lineage>
</organism>
<gene>
    <name evidence="2" type="ORF">RR46_06792</name>
</gene>
<evidence type="ECO:0000313" key="2">
    <source>
        <dbReference type="EMBL" id="KPI96058.1"/>
    </source>
</evidence>
<proteinExistence type="predicted"/>
<accession>A0A194PSW8</accession>
<dbReference type="Proteomes" id="UP000053268">
    <property type="component" value="Unassembled WGS sequence"/>
</dbReference>
<evidence type="ECO:0000256" key="1">
    <source>
        <dbReference type="SAM" id="Phobius"/>
    </source>
</evidence>